<dbReference type="EMBL" id="FQVU01000002">
    <property type="protein sequence ID" value="SHG22309.1"/>
    <property type="molecule type" value="Genomic_DNA"/>
</dbReference>
<dbReference type="PANTHER" id="PTHR43767">
    <property type="entry name" value="LONG-CHAIN-FATTY-ACID--COA LIGASE"/>
    <property type="match status" value="1"/>
</dbReference>
<dbReference type="OrthoDB" id="56621at2"/>
<gene>
    <name evidence="5" type="ORF">SAMN05443575_1725</name>
</gene>
<accession>A0A1M5I2P4</accession>
<dbReference type="Gene3D" id="3.40.50.12780">
    <property type="entry name" value="N-terminal domain of ligase-like"/>
    <property type="match status" value="1"/>
</dbReference>
<dbReference type="Pfam" id="PF13193">
    <property type="entry name" value="AMP-binding_C"/>
    <property type="match status" value="1"/>
</dbReference>
<dbReference type="AlphaFoldDB" id="A0A1M5I2P4"/>
<evidence type="ECO:0000313" key="5">
    <source>
        <dbReference type="EMBL" id="SHG22309.1"/>
    </source>
</evidence>
<dbReference type="PANTHER" id="PTHR43767:SF1">
    <property type="entry name" value="NONRIBOSOMAL PEPTIDE SYNTHASE PES1 (EUROFUNG)-RELATED"/>
    <property type="match status" value="1"/>
</dbReference>
<keyword evidence="2" id="KW-0436">Ligase</keyword>
<dbReference type="FunFam" id="3.30.300.30:FF:000008">
    <property type="entry name" value="2,3-dihydroxybenzoate-AMP ligase"/>
    <property type="match status" value="1"/>
</dbReference>
<dbReference type="SUPFAM" id="SSF56801">
    <property type="entry name" value="Acetyl-CoA synthetase-like"/>
    <property type="match status" value="1"/>
</dbReference>
<organism evidence="5 6">
    <name type="scientific">Jatrophihabitans endophyticus</name>
    <dbReference type="NCBI Taxonomy" id="1206085"/>
    <lineage>
        <taxon>Bacteria</taxon>
        <taxon>Bacillati</taxon>
        <taxon>Actinomycetota</taxon>
        <taxon>Actinomycetes</taxon>
        <taxon>Jatrophihabitantales</taxon>
        <taxon>Jatrophihabitantaceae</taxon>
        <taxon>Jatrophihabitans</taxon>
    </lineage>
</organism>
<protein>
    <submittedName>
        <fullName evidence="5">Fatty-acyl-CoA synthase</fullName>
    </submittedName>
</protein>
<evidence type="ECO:0000256" key="2">
    <source>
        <dbReference type="ARBA" id="ARBA00022598"/>
    </source>
</evidence>
<feature type="domain" description="AMP-dependent synthetase/ligase" evidence="3">
    <location>
        <begin position="60"/>
        <end position="411"/>
    </location>
</feature>
<dbReference type="InterPro" id="IPR042099">
    <property type="entry name" value="ANL_N_sf"/>
</dbReference>
<feature type="domain" description="AMP-binding enzyme C-terminal" evidence="4">
    <location>
        <begin position="459"/>
        <end position="534"/>
    </location>
</feature>
<dbReference type="InterPro" id="IPR020845">
    <property type="entry name" value="AMP-binding_CS"/>
</dbReference>
<dbReference type="PROSITE" id="PS00455">
    <property type="entry name" value="AMP_BINDING"/>
    <property type="match status" value="1"/>
</dbReference>
<comment type="similarity">
    <text evidence="1">Belongs to the ATP-dependent AMP-binding enzyme family.</text>
</comment>
<proteinExistence type="inferred from homology"/>
<dbReference type="STRING" id="1206085.SAMN05443575_1725"/>
<dbReference type="InterPro" id="IPR045851">
    <property type="entry name" value="AMP-bd_C_sf"/>
</dbReference>
<evidence type="ECO:0000259" key="3">
    <source>
        <dbReference type="Pfam" id="PF00501"/>
    </source>
</evidence>
<dbReference type="InterPro" id="IPR050237">
    <property type="entry name" value="ATP-dep_AMP-bd_enzyme"/>
</dbReference>
<dbReference type="Gene3D" id="3.30.300.30">
    <property type="match status" value="1"/>
</dbReference>
<evidence type="ECO:0000313" key="6">
    <source>
        <dbReference type="Proteomes" id="UP000186132"/>
    </source>
</evidence>
<dbReference type="InterPro" id="IPR000873">
    <property type="entry name" value="AMP-dep_synth/lig_dom"/>
</dbReference>
<evidence type="ECO:0000256" key="1">
    <source>
        <dbReference type="ARBA" id="ARBA00006432"/>
    </source>
</evidence>
<dbReference type="Pfam" id="PF00501">
    <property type="entry name" value="AMP-binding"/>
    <property type="match status" value="1"/>
</dbReference>
<keyword evidence="6" id="KW-1185">Reference proteome</keyword>
<dbReference type="InterPro" id="IPR025110">
    <property type="entry name" value="AMP-bd_C"/>
</dbReference>
<evidence type="ECO:0000259" key="4">
    <source>
        <dbReference type="Pfam" id="PF13193"/>
    </source>
</evidence>
<dbReference type="GO" id="GO:0016878">
    <property type="term" value="F:acid-thiol ligase activity"/>
    <property type="evidence" value="ECO:0007669"/>
    <property type="project" value="UniProtKB-ARBA"/>
</dbReference>
<dbReference type="CDD" id="cd04433">
    <property type="entry name" value="AFD_class_I"/>
    <property type="match status" value="1"/>
</dbReference>
<name>A0A1M5I2P4_9ACTN</name>
<dbReference type="Proteomes" id="UP000186132">
    <property type="component" value="Unassembled WGS sequence"/>
</dbReference>
<reference evidence="5 6" key="1">
    <citation type="submission" date="2016-11" db="EMBL/GenBank/DDBJ databases">
        <authorList>
            <person name="Jaros S."/>
            <person name="Januszkiewicz K."/>
            <person name="Wedrychowicz H."/>
        </authorList>
    </citation>
    <scope>NUCLEOTIDE SEQUENCE [LARGE SCALE GENOMIC DNA]</scope>
    <source>
        <strain evidence="5 6">DSM 45627</strain>
    </source>
</reference>
<sequence>MDILKLAGQALERAGLETRFAATLLQARGAGVAMTPPHKLLRVARDVEAYGPAGAAVSLAAASFGGRAAIRDEIGDISFAELDEQSNALANALHTQGVEPRDGFGIMCRNHRGLWLALFAGAKLGAKTLLLNTDFAGPQLKDVCEREGVKALIHDEEFADVANDVDLPGGKYVAWHDGDTTDDTLLGLIRAGDPGRPPRPSAKQKIVLLTSGTTGTPKGAPRDMGLSLALPGGYLSRIPLRAGRTVVLSAPGFHAWGLLSSMLALGLGNTVVTARKTDPAFTLRALEENAADTLVTVPILLSRLLEEGEDELAGRDLAALRVIAVSGSALPAELATRTMDLLGDIVYNLYGSTEVAYAAIATPADLRAAPGTVGRPPTGTSITLLDDDDHEVAPGESGRIFVGSSMQFEGYTGGGTKDVVAGKMSTGDIGHFDDDGRLFVDGRDDDMIVSGGENVFPAEVEELLATYDGVAEAAVLGVDDEKYGKRLRGYVVLDAGADVDEQTLKDHVKSNLARYKVPREIVFIDEMPRNPAGKVVKRDLPDPD</sequence>